<keyword evidence="1" id="KW-0229">DNA integration</keyword>
<proteinExistence type="predicted"/>
<keyword evidence="8" id="KW-1185">Reference proteome</keyword>
<dbReference type="SMART" id="SM00857">
    <property type="entry name" value="Resolvase"/>
    <property type="match status" value="1"/>
</dbReference>
<dbReference type="PANTHER" id="PTHR30461">
    <property type="entry name" value="DNA-INVERTASE FROM LAMBDOID PROPHAGE"/>
    <property type="match status" value="1"/>
</dbReference>
<evidence type="ECO:0000256" key="2">
    <source>
        <dbReference type="ARBA" id="ARBA00023125"/>
    </source>
</evidence>
<dbReference type="PROSITE" id="PS51736">
    <property type="entry name" value="RECOMBINASES_3"/>
    <property type="match status" value="1"/>
</dbReference>
<sequence length="219" mass="23386">MAKFVAYVRVSTAKQGSSGLGLEAQEAAIQQYLRPDDQLLATFVEIESGADSDRPELAKALRHVELTGATLLVAKLDRLSRAVSFIAQLMDSKVDFVACDQPSASRLTVHIYAAMAEHERNMISERTKAALQAAKARGARLGGFRGVKVNPALGTAAKRKQAQSFNTRVGEAIADLQRQGVTGLSELARHLNANGVRTSRGGKWKATQVARVIASSGAS</sequence>
<evidence type="ECO:0000256" key="1">
    <source>
        <dbReference type="ARBA" id="ARBA00022908"/>
    </source>
</evidence>
<evidence type="ECO:0000256" key="3">
    <source>
        <dbReference type="ARBA" id="ARBA00023172"/>
    </source>
</evidence>
<reference evidence="7 8" key="1">
    <citation type="submission" date="2018-09" db="EMBL/GenBank/DDBJ databases">
        <title>Sphingomonas sp. DAC4.</title>
        <authorList>
            <person name="Seo T."/>
        </authorList>
    </citation>
    <scope>NUCLEOTIDE SEQUENCE [LARGE SCALE GENOMIC DNA]</scope>
    <source>
        <strain evidence="7 8">DAC4</strain>
    </source>
</reference>
<keyword evidence="2" id="KW-0238">DNA-binding</keyword>
<dbReference type="InterPro" id="IPR036162">
    <property type="entry name" value="Resolvase-like_N_sf"/>
</dbReference>
<organism evidence="7 8">
    <name type="scientific">Sphingomonas edaphi</name>
    <dbReference type="NCBI Taxonomy" id="2315689"/>
    <lineage>
        <taxon>Bacteria</taxon>
        <taxon>Pseudomonadati</taxon>
        <taxon>Pseudomonadota</taxon>
        <taxon>Alphaproteobacteria</taxon>
        <taxon>Sphingomonadales</taxon>
        <taxon>Sphingomonadaceae</taxon>
        <taxon>Sphingomonas</taxon>
    </lineage>
</organism>
<evidence type="ECO:0000256" key="5">
    <source>
        <dbReference type="PROSITE-ProRule" id="PRU10137"/>
    </source>
</evidence>
<dbReference type="InterPro" id="IPR006119">
    <property type="entry name" value="Resolv_N"/>
</dbReference>
<dbReference type="PROSITE" id="PS00397">
    <property type="entry name" value="RECOMBINASES_1"/>
    <property type="match status" value="1"/>
</dbReference>
<name>A0A418Q283_9SPHN</name>
<gene>
    <name evidence="7" type="ORF">D3M59_02825</name>
</gene>
<feature type="active site" description="O-(5'-phospho-DNA)-serine intermediate" evidence="4 5">
    <location>
        <position position="11"/>
    </location>
</feature>
<dbReference type="RefSeq" id="WP_119531398.1">
    <property type="nucleotide sequence ID" value="NZ_QXTF01000001.1"/>
</dbReference>
<evidence type="ECO:0000256" key="4">
    <source>
        <dbReference type="PIRSR" id="PIRSR606118-50"/>
    </source>
</evidence>
<dbReference type="Proteomes" id="UP000285023">
    <property type="component" value="Unassembled WGS sequence"/>
</dbReference>
<evidence type="ECO:0000313" key="7">
    <source>
        <dbReference type="EMBL" id="RIX31944.1"/>
    </source>
</evidence>
<dbReference type="GO" id="GO:0015074">
    <property type="term" value="P:DNA integration"/>
    <property type="evidence" value="ECO:0007669"/>
    <property type="project" value="UniProtKB-KW"/>
</dbReference>
<dbReference type="Pfam" id="PF00239">
    <property type="entry name" value="Resolvase"/>
    <property type="match status" value="1"/>
</dbReference>
<protein>
    <submittedName>
        <fullName evidence="7">Recombinase family protein</fullName>
    </submittedName>
</protein>
<dbReference type="SUPFAM" id="SSF53041">
    <property type="entry name" value="Resolvase-like"/>
    <property type="match status" value="1"/>
</dbReference>
<evidence type="ECO:0000313" key="8">
    <source>
        <dbReference type="Proteomes" id="UP000285023"/>
    </source>
</evidence>
<dbReference type="CDD" id="cd03768">
    <property type="entry name" value="SR_ResInv"/>
    <property type="match status" value="1"/>
</dbReference>
<dbReference type="Pfam" id="PF20552">
    <property type="entry name" value="HTH_62"/>
    <property type="match status" value="1"/>
</dbReference>
<dbReference type="InterPro" id="IPR046789">
    <property type="entry name" value="HTH_62"/>
</dbReference>
<evidence type="ECO:0000259" key="6">
    <source>
        <dbReference type="PROSITE" id="PS51736"/>
    </source>
</evidence>
<dbReference type="EMBL" id="QXTF01000001">
    <property type="protein sequence ID" value="RIX31944.1"/>
    <property type="molecule type" value="Genomic_DNA"/>
</dbReference>
<comment type="caution">
    <text evidence="7">The sequence shown here is derived from an EMBL/GenBank/DDBJ whole genome shotgun (WGS) entry which is preliminary data.</text>
</comment>
<dbReference type="GO" id="GO:0003677">
    <property type="term" value="F:DNA binding"/>
    <property type="evidence" value="ECO:0007669"/>
    <property type="project" value="UniProtKB-KW"/>
</dbReference>
<dbReference type="InterPro" id="IPR006118">
    <property type="entry name" value="Recombinase_CS"/>
</dbReference>
<dbReference type="OrthoDB" id="2290206at2"/>
<feature type="domain" description="Resolvase/invertase-type recombinase catalytic" evidence="6">
    <location>
        <begin position="3"/>
        <end position="138"/>
    </location>
</feature>
<dbReference type="Gene3D" id="3.40.50.1390">
    <property type="entry name" value="Resolvase, N-terminal catalytic domain"/>
    <property type="match status" value="1"/>
</dbReference>
<dbReference type="InterPro" id="IPR050639">
    <property type="entry name" value="SSR_resolvase"/>
</dbReference>
<accession>A0A418Q283</accession>
<dbReference type="PANTHER" id="PTHR30461:SF2">
    <property type="entry name" value="SERINE RECOMBINASE PINE-RELATED"/>
    <property type="match status" value="1"/>
</dbReference>
<dbReference type="AlphaFoldDB" id="A0A418Q283"/>
<dbReference type="GO" id="GO:0000150">
    <property type="term" value="F:DNA strand exchange activity"/>
    <property type="evidence" value="ECO:0007669"/>
    <property type="project" value="InterPro"/>
</dbReference>
<keyword evidence="3" id="KW-0233">DNA recombination</keyword>